<evidence type="ECO:0000313" key="3">
    <source>
        <dbReference type="Proteomes" id="UP000070054"/>
    </source>
</evidence>
<keyword evidence="1" id="KW-1133">Transmembrane helix</keyword>
<dbReference type="Proteomes" id="UP000070054">
    <property type="component" value="Unassembled WGS sequence"/>
</dbReference>
<reference evidence="2 3" key="1">
    <citation type="submission" date="2014-02" db="EMBL/GenBank/DDBJ databases">
        <title>The genome sequence of Colletotrichum nymphaeae SA-01.</title>
        <authorList>
            <person name="Baroncelli R."/>
            <person name="Thon M.R."/>
        </authorList>
    </citation>
    <scope>NUCLEOTIDE SEQUENCE [LARGE SCALE GENOMIC DNA]</scope>
    <source>
        <strain evidence="2 3">SA-01</strain>
    </source>
</reference>
<keyword evidence="3" id="KW-1185">Reference proteome</keyword>
<keyword evidence="1" id="KW-0812">Transmembrane</keyword>
<sequence length="728" mass="82942">MDCWGVLALMKTATLSQAKLLGDFFFKHLNSITSVGVSFEASGYPIFTLEFHLPFRVWRRSKSLLKDVRLKNADHEALRSSRNVTKLMPQEDGDETNVHGIYSGHIACLVSGHDHWQWTAHFCIDTWFDEDEGINDQVTRHYNDLEDGWGSDLEPDPCSAGLDDARKPYWYPRVWFLRTFGIRITQIRDEWEAICFHIGQSIEREVRKHKTLLHEVRLSPGLANTEQYRSKFHDLRNSMLESRDILQDLISVVQETVKVGASFLSTEANFFLNSDGQPGDASECYPYLSDIRKIFNELYLLGFRLESYQERCSSVIQSCEASKNVRLPAFDELFAASPCSMLPLQVETENLRNEMLRVKLTDEQLDTIEPRDLEEVRVLAFSALLTQALSQTTALFSAEGIIAFAKDWQSFLISLLTAHGINLSIGTTFLLWIRRARRRAQDAFASELSRSVLPGFNAPLRRNSTSPHVKSHVLHWIPSIPFFRKTESSISGQPEALQNLGQTIEYIPVCLPVDGKRLPKLNDISSQGCHDDKSFFSSLRELLLRDRWFTWSGFLSRSGLREPIGMHYVEFELYHDGYVSIRFRQKVPPNSEAARYRPTESPSFEPVPSKRLMDLFKSTADINGSDRSNLDRIIHRIDGQLPLQRKVGVGYGLEIEEGPNYNLLWLIRWTSLVFCVVFGVIWAARTGDIESGFAISTCLIAFSMASVAFLKFSASRGYSGNEETGQNV</sequence>
<organism evidence="2 3">
    <name type="scientific">Colletotrichum nymphaeae SA-01</name>
    <dbReference type="NCBI Taxonomy" id="1460502"/>
    <lineage>
        <taxon>Eukaryota</taxon>
        <taxon>Fungi</taxon>
        <taxon>Dikarya</taxon>
        <taxon>Ascomycota</taxon>
        <taxon>Pezizomycotina</taxon>
        <taxon>Sordariomycetes</taxon>
        <taxon>Hypocreomycetidae</taxon>
        <taxon>Glomerellales</taxon>
        <taxon>Glomerellaceae</taxon>
        <taxon>Colletotrichum</taxon>
        <taxon>Colletotrichum acutatum species complex</taxon>
    </lineage>
</organism>
<feature type="transmembrane region" description="Helical" evidence="1">
    <location>
        <begin position="691"/>
        <end position="710"/>
    </location>
</feature>
<keyword evidence="1" id="KW-0472">Membrane</keyword>
<gene>
    <name evidence="2" type="ORF">CNYM01_05764</name>
</gene>
<dbReference type="OrthoDB" id="10071171at2759"/>
<proteinExistence type="predicted"/>
<name>A0A135T1W4_9PEZI</name>
<accession>A0A135T1W4</accession>
<comment type="caution">
    <text evidence="2">The sequence shown here is derived from an EMBL/GenBank/DDBJ whole genome shotgun (WGS) entry which is preliminary data.</text>
</comment>
<dbReference type="EMBL" id="JEMN01001265">
    <property type="protein sequence ID" value="KXH42105.1"/>
    <property type="molecule type" value="Genomic_DNA"/>
</dbReference>
<protein>
    <submittedName>
        <fullName evidence="2">Uncharacterized protein</fullName>
    </submittedName>
</protein>
<feature type="transmembrane region" description="Helical" evidence="1">
    <location>
        <begin position="411"/>
        <end position="433"/>
    </location>
</feature>
<dbReference type="AlphaFoldDB" id="A0A135T1W4"/>
<evidence type="ECO:0000313" key="2">
    <source>
        <dbReference type="EMBL" id="KXH42105.1"/>
    </source>
</evidence>
<feature type="transmembrane region" description="Helical" evidence="1">
    <location>
        <begin position="663"/>
        <end position="685"/>
    </location>
</feature>
<evidence type="ECO:0000256" key="1">
    <source>
        <dbReference type="SAM" id="Phobius"/>
    </source>
</evidence>